<dbReference type="InterPro" id="IPR003594">
    <property type="entry name" value="HATPase_dom"/>
</dbReference>
<reference evidence="3 4" key="1">
    <citation type="submission" date="2024-09" db="EMBL/GenBank/DDBJ databases">
        <authorList>
            <person name="Sun Q."/>
            <person name="Mori K."/>
        </authorList>
    </citation>
    <scope>NUCLEOTIDE SEQUENCE [LARGE SCALE GENOMIC DNA]</scope>
    <source>
        <strain evidence="3 4">JCM 3028</strain>
    </source>
</reference>
<sequence>MTTTHDGVAPELIEAMVRLRPGGMTWRRTFPGRPSQVPEARRFVRFLLVDSPFGQDAEQVVAELAANAVRHTASGRPYGTFVVEVVRKPEFTRVTVYDSGQGAVPALLHPALLGEGGRGLPLVVALASRVGCHGTQSHGHAVWAQFSGEKHPASPECS</sequence>
<keyword evidence="3" id="KW-0067">ATP-binding</keyword>
<dbReference type="GO" id="GO:0005524">
    <property type="term" value="F:ATP binding"/>
    <property type="evidence" value="ECO:0007669"/>
    <property type="project" value="UniProtKB-KW"/>
</dbReference>
<dbReference type="Gene3D" id="3.30.565.10">
    <property type="entry name" value="Histidine kinase-like ATPase, C-terminal domain"/>
    <property type="match status" value="1"/>
</dbReference>
<keyword evidence="4" id="KW-1185">Reference proteome</keyword>
<feature type="domain" description="Histidine kinase/HSP90-like ATPase" evidence="2">
    <location>
        <begin position="30"/>
        <end position="144"/>
    </location>
</feature>
<accession>A0ABV5T940</accession>
<comment type="caution">
    <text evidence="3">The sequence shown here is derived from an EMBL/GenBank/DDBJ whole genome shotgun (WGS) entry which is preliminary data.</text>
</comment>
<name>A0ABV5T940_9ACTN</name>
<gene>
    <name evidence="3" type="ORF">ACFFRH_02030</name>
</gene>
<evidence type="ECO:0000313" key="3">
    <source>
        <dbReference type="EMBL" id="MFB9674253.1"/>
    </source>
</evidence>
<dbReference type="InterPro" id="IPR050267">
    <property type="entry name" value="Anti-sigma-factor_SerPK"/>
</dbReference>
<keyword evidence="3" id="KW-0547">Nucleotide-binding</keyword>
<dbReference type="Pfam" id="PF13581">
    <property type="entry name" value="HATPase_c_2"/>
    <property type="match status" value="1"/>
</dbReference>
<dbReference type="PANTHER" id="PTHR35526">
    <property type="entry name" value="ANTI-SIGMA-F FACTOR RSBW-RELATED"/>
    <property type="match status" value="1"/>
</dbReference>
<dbReference type="SUPFAM" id="SSF55874">
    <property type="entry name" value="ATPase domain of HSP90 chaperone/DNA topoisomerase II/histidine kinase"/>
    <property type="match status" value="1"/>
</dbReference>
<dbReference type="RefSeq" id="WP_386153605.1">
    <property type="nucleotide sequence ID" value="NZ_JBHMBS010000001.1"/>
</dbReference>
<dbReference type="Proteomes" id="UP001589610">
    <property type="component" value="Unassembled WGS sequence"/>
</dbReference>
<dbReference type="EMBL" id="JBHMBS010000001">
    <property type="protein sequence ID" value="MFB9674253.1"/>
    <property type="molecule type" value="Genomic_DNA"/>
</dbReference>
<dbReference type="CDD" id="cd16936">
    <property type="entry name" value="HATPase_RsbW-like"/>
    <property type="match status" value="1"/>
</dbReference>
<evidence type="ECO:0000259" key="2">
    <source>
        <dbReference type="Pfam" id="PF13581"/>
    </source>
</evidence>
<keyword evidence="1" id="KW-0418">Kinase</keyword>
<keyword evidence="1" id="KW-0808">Transferase</keyword>
<proteinExistence type="predicted"/>
<evidence type="ECO:0000313" key="4">
    <source>
        <dbReference type="Proteomes" id="UP001589610"/>
    </source>
</evidence>
<evidence type="ECO:0000256" key="1">
    <source>
        <dbReference type="ARBA" id="ARBA00022527"/>
    </source>
</evidence>
<dbReference type="PANTHER" id="PTHR35526:SF3">
    <property type="entry name" value="ANTI-SIGMA-F FACTOR RSBW"/>
    <property type="match status" value="1"/>
</dbReference>
<keyword evidence="1" id="KW-0723">Serine/threonine-protein kinase</keyword>
<protein>
    <submittedName>
        <fullName evidence="3">ATP-binding protein</fullName>
    </submittedName>
</protein>
<dbReference type="InterPro" id="IPR036890">
    <property type="entry name" value="HATPase_C_sf"/>
</dbReference>
<organism evidence="3 4">
    <name type="scientific">Streptosporangium vulgare</name>
    <dbReference type="NCBI Taxonomy" id="46190"/>
    <lineage>
        <taxon>Bacteria</taxon>
        <taxon>Bacillati</taxon>
        <taxon>Actinomycetota</taxon>
        <taxon>Actinomycetes</taxon>
        <taxon>Streptosporangiales</taxon>
        <taxon>Streptosporangiaceae</taxon>
        <taxon>Streptosporangium</taxon>
    </lineage>
</organism>